<feature type="transmembrane region" description="Helical" evidence="2">
    <location>
        <begin position="104"/>
        <end position="122"/>
    </location>
</feature>
<gene>
    <name evidence="3" type="ORF">EJO69_01410</name>
</gene>
<name>A0A3Q8WSB7_9ACTO</name>
<evidence type="ECO:0000256" key="2">
    <source>
        <dbReference type="SAM" id="Phobius"/>
    </source>
</evidence>
<keyword evidence="4" id="KW-1185">Reference proteome</keyword>
<feature type="transmembrane region" description="Helical" evidence="2">
    <location>
        <begin position="128"/>
        <end position="145"/>
    </location>
</feature>
<dbReference type="KEGG" id="fsl:EJO69_01410"/>
<keyword evidence="2" id="KW-0812">Transmembrane</keyword>
<evidence type="ECO:0000313" key="3">
    <source>
        <dbReference type="EMBL" id="AZN29103.1"/>
    </source>
</evidence>
<dbReference type="InterPro" id="IPR021443">
    <property type="entry name" value="DUF3093"/>
</dbReference>
<evidence type="ECO:0000256" key="1">
    <source>
        <dbReference type="SAM" id="MobiDB-lite"/>
    </source>
</evidence>
<dbReference type="AlphaFoldDB" id="A0A3Q8WSB7"/>
<feature type="region of interest" description="Disordered" evidence="1">
    <location>
        <begin position="1"/>
        <end position="42"/>
    </location>
</feature>
<reference evidence="3 4" key="1">
    <citation type="submission" date="2018-12" db="EMBL/GenBank/DDBJ databases">
        <title>Complete genome sequence of Flaviflexus salsibiostraticola KCTC 33148.</title>
        <authorList>
            <person name="Bae J.-W."/>
        </authorList>
    </citation>
    <scope>NUCLEOTIDE SEQUENCE [LARGE SCALE GENOMIC DNA]</scope>
    <source>
        <strain evidence="3 4">KCTC 33148</strain>
    </source>
</reference>
<accession>A0A3Q8WSB7</accession>
<dbReference type="Proteomes" id="UP000270021">
    <property type="component" value="Chromosome"/>
</dbReference>
<evidence type="ECO:0000313" key="4">
    <source>
        <dbReference type="Proteomes" id="UP000270021"/>
    </source>
</evidence>
<feature type="compositionally biased region" description="Polar residues" evidence="1">
    <location>
        <begin position="16"/>
        <end position="42"/>
    </location>
</feature>
<dbReference type="OrthoDB" id="3217020at2"/>
<keyword evidence="2" id="KW-0472">Membrane</keyword>
<sequence>MVNWTRTPLSRGRWSTPRSSIPSTLSASAMSNGPSVAGSGRSTESCASSTASVFLLRENSATVSCLSKMIDTTLPRESFVGAPRRWDAGLVTDYSERLTPKATVLLGAGAFGATLGLLGLAFSLPATLAAIVVLGIGIPLALWALSPVVRVTHAGDGPTGVELQCGRAHIDLAHLGSARTLSPSELHDRIGIDSSTRDFVCFSPWVKSGVIVENIDETDPIAAWVICSRNPDRLVDSLTRRTPSR</sequence>
<keyword evidence="2" id="KW-1133">Transmembrane helix</keyword>
<protein>
    <submittedName>
        <fullName evidence="3">DUF3093 domain-containing protein</fullName>
    </submittedName>
</protein>
<dbReference type="EMBL" id="CP034438">
    <property type="protein sequence ID" value="AZN29103.1"/>
    <property type="molecule type" value="Genomic_DNA"/>
</dbReference>
<dbReference type="Pfam" id="PF11292">
    <property type="entry name" value="DUF3093"/>
    <property type="match status" value="1"/>
</dbReference>
<organism evidence="3 4">
    <name type="scientific">Flaviflexus salsibiostraticola</name>
    <dbReference type="NCBI Taxonomy" id="1282737"/>
    <lineage>
        <taxon>Bacteria</taxon>
        <taxon>Bacillati</taxon>
        <taxon>Actinomycetota</taxon>
        <taxon>Actinomycetes</taxon>
        <taxon>Actinomycetales</taxon>
        <taxon>Actinomycetaceae</taxon>
        <taxon>Flaviflexus</taxon>
    </lineage>
</organism>
<proteinExistence type="predicted"/>